<keyword evidence="3" id="KW-1185">Reference proteome</keyword>
<accession>A0A840G3N5</accession>
<feature type="region of interest" description="Disordered" evidence="1">
    <location>
        <begin position="1"/>
        <end position="82"/>
    </location>
</feature>
<organism evidence="2 3">
    <name type="scientific">Rhodocyclus tenuis</name>
    <name type="common">Rhodospirillum tenue</name>
    <dbReference type="NCBI Taxonomy" id="1066"/>
    <lineage>
        <taxon>Bacteria</taxon>
        <taxon>Pseudomonadati</taxon>
        <taxon>Pseudomonadota</taxon>
        <taxon>Betaproteobacteria</taxon>
        <taxon>Rhodocyclales</taxon>
        <taxon>Rhodocyclaceae</taxon>
        <taxon>Rhodocyclus</taxon>
    </lineage>
</organism>
<protein>
    <submittedName>
        <fullName evidence="2">Uncharacterized protein</fullName>
    </submittedName>
</protein>
<dbReference type="EMBL" id="JACIGE010000017">
    <property type="protein sequence ID" value="MBB4249027.1"/>
    <property type="molecule type" value="Genomic_DNA"/>
</dbReference>
<reference evidence="2 3" key="1">
    <citation type="submission" date="2020-08" db="EMBL/GenBank/DDBJ databases">
        <title>Genome sequencing of Purple Non-Sulfur Bacteria from various extreme environments.</title>
        <authorList>
            <person name="Mayer M."/>
        </authorList>
    </citation>
    <scope>NUCLEOTIDE SEQUENCE [LARGE SCALE GENOMIC DNA]</scope>
    <source>
        <strain evidence="2 3">2761</strain>
    </source>
</reference>
<name>A0A840G3N5_RHOTE</name>
<evidence type="ECO:0000313" key="3">
    <source>
        <dbReference type="Proteomes" id="UP000587070"/>
    </source>
</evidence>
<proteinExistence type="predicted"/>
<evidence type="ECO:0000256" key="1">
    <source>
        <dbReference type="SAM" id="MobiDB-lite"/>
    </source>
</evidence>
<comment type="caution">
    <text evidence="2">The sequence shown here is derived from an EMBL/GenBank/DDBJ whole genome shotgun (WGS) entry which is preliminary data.</text>
</comment>
<evidence type="ECO:0000313" key="2">
    <source>
        <dbReference type="EMBL" id="MBB4249027.1"/>
    </source>
</evidence>
<dbReference type="AlphaFoldDB" id="A0A840G3N5"/>
<feature type="compositionally biased region" description="Polar residues" evidence="1">
    <location>
        <begin position="30"/>
        <end position="51"/>
    </location>
</feature>
<gene>
    <name evidence="2" type="ORF">GGD90_003430</name>
</gene>
<sequence length="103" mass="10252">MLGAMRGLLWGGSEPAPTVAGQQPLYAGTPETSSGQGAPIAQGQSSENTVAPGNAAGNAAQFAEEGATSLADRDERSDASLESVKQGLIGVGEGVREAVRGAR</sequence>
<dbReference type="Proteomes" id="UP000587070">
    <property type="component" value="Unassembled WGS sequence"/>
</dbReference>